<keyword evidence="1 2" id="KW-0732">Signal</keyword>
<dbReference type="Proteomes" id="UP001229421">
    <property type="component" value="Unassembled WGS sequence"/>
</dbReference>
<feature type="chain" id="PRO_5042135704" description="Pectinesterase inhibitor domain-containing protein" evidence="2">
    <location>
        <begin position="23"/>
        <end position="193"/>
    </location>
</feature>
<evidence type="ECO:0000313" key="4">
    <source>
        <dbReference type="EMBL" id="KAK1421393.1"/>
    </source>
</evidence>
<gene>
    <name evidence="4" type="ORF">QVD17_23693</name>
</gene>
<proteinExistence type="predicted"/>
<reference evidence="4" key="1">
    <citation type="journal article" date="2023" name="bioRxiv">
        <title>Improved chromosome-level genome assembly for marigold (Tagetes erecta).</title>
        <authorList>
            <person name="Jiang F."/>
            <person name="Yuan L."/>
            <person name="Wang S."/>
            <person name="Wang H."/>
            <person name="Xu D."/>
            <person name="Wang A."/>
            <person name="Fan W."/>
        </authorList>
    </citation>
    <scope>NUCLEOTIDE SEQUENCE</scope>
    <source>
        <strain evidence="4">WSJ</strain>
        <tissue evidence="4">Leaf</tissue>
    </source>
</reference>
<dbReference type="CDD" id="cd15798">
    <property type="entry name" value="PMEI-like_3"/>
    <property type="match status" value="1"/>
</dbReference>
<dbReference type="SUPFAM" id="SSF101148">
    <property type="entry name" value="Plant invertase/pectin methylesterase inhibitor"/>
    <property type="match status" value="1"/>
</dbReference>
<dbReference type="AlphaFoldDB" id="A0AAD8KER0"/>
<dbReference type="Gene3D" id="1.20.140.40">
    <property type="entry name" value="Invertase/pectin methylesterase inhibitor family protein"/>
    <property type="match status" value="1"/>
</dbReference>
<feature type="signal peptide" evidence="2">
    <location>
        <begin position="1"/>
        <end position="22"/>
    </location>
</feature>
<evidence type="ECO:0000259" key="3">
    <source>
        <dbReference type="SMART" id="SM00856"/>
    </source>
</evidence>
<dbReference type="Pfam" id="PF04043">
    <property type="entry name" value="PMEI"/>
    <property type="match status" value="1"/>
</dbReference>
<dbReference type="PANTHER" id="PTHR31080:SF15">
    <property type="entry name" value="INVERTASE"/>
    <property type="match status" value="1"/>
</dbReference>
<dbReference type="PANTHER" id="PTHR31080">
    <property type="entry name" value="PECTINESTERASE INHIBITOR-LIKE"/>
    <property type="match status" value="1"/>
</dbReference>
<accession>A0AAD8KER0</accession>
<dbReference type="EMBL" id="JAUHHV010000006">
    <property type="protein sequence ID" value="KAK1421393.1"/>
    <property type="molecule type" value="Genomic_DNA"/>
</dbReference>
<protein>
    <recommendedName>
        <fullName evidence="3">Pectinesterase inhibitor domain-containing protein</fullName>
    </recommendedName>
</protein>
<keyword evidence="5" id="KW-1185">Reference proteome</keyword>
<dbReference type="InterPro" id="IPR035513">
    <property type="entry name" value="Invertase/methylesterase_inhib"/>
</dbReference>
<dbReference type="InterPro" id="IPR006501">
    <property type="entry name" value="Pectinesterase_inhib_dom"/>
</dbReference>
<comment type="caution">
    <text evidence="4">The sequence shown here is derived from an EMBL/GenBank/DDBJ whole genome shotgun (WGS) entry which is preliminary data.</text>
</comment>
<evidence type="ECO:0000256" key="2">
    <source>
        <dbReference type="SAM" id="SignalP"/>
    </source>
</evidence>
<dbReference type="GO" id="GO:0004857">
    <property type="term" value="F:enzyme inhibitor activity"/>
    <property type="evidence" value="ECO:0007669"/>
    <property type="project" value="InterPro"/>
</dbReference>
<dbReference type="NCBIfam" id="TIGR01614">
    <property type="entry name" value="PME_inhib"/>
    <property type="match status" value="1"/>
</dbReference>
<dbReference type="SMART" id="SM00856">
    <property type="entry name" value="PMEI"/>
    <property type="match status" value="1"/>
</dbReference>
<sequence length="193" mass="21057">MAPKHLLILFLTTLTLSHIISSSTTTPQTKYTTFVKTSCSSATYPSACIKTLLPYASTVKTNRIRLATVALSTTLKSANATLATIAQLSKTKRINKWEAAVIKDCIEDIKDTMDEIKGSIKEISRIPKSSDKGFAISNAQTWTSAAITDENSCLDGFSDRKMNPAIKQRIRNSIVNLATVSSNALYLINHLSV</sequence>
<evidence type="ECO:0000313" key="5">
    <source>
        <dbReference type="Proteomes" id="UP001229421"/>
    </source>
</evidence>
<name>A0AAD8KER0_TARER</name>
<dbReference type="InterPro" id="IPR051955">
    <property type="entry name" value="PME_Inhibitor"/>
</dbReference>
<evidence type="ECO:0000256" key="1">
    <source>
        <dbReference type="ARBA" id="ARBA00022729"/>
    </source>
</evidence>
<feature type="domain" description="Pectinesterase inhibitor" evidence="3">
    <location>
        <begin position="30"/>
        <end position="187"/>
    </location>
</feature>
<organism evidence="4 5">
    <name type="scientific">Tagetes erecta</name>
    <name type="common">African marigold</name>
    <dbReference type="NCBI Taxonomy" id="13708"/>
    <lineage>
        <taxon>Eukaryota</taxon>
        <taxon>Viridiplantae</taxon>
        <taxon>Streptophyta</taxon>
        <taxon>Embryophyta</taxon>
        <taxon>Tracheophyta</taxon>
        <taxon>Spermatophyta</taxon>
        <taxon>Magnoliopsida</taxon>
        <taxon>eudicotyledons</taxon>
        <taxon>Gunneridae</taxon>
        <taxon>Pentapetalae</taxon>
        <taxon>asterids</taxon>
        <taxon>campanulids</taxon>
        <taxon>Asterales</taxon>
        <taxon>Asteraceae</taxon>
        <taxon>Asteroideae</taxon>
        <taxon>Heliantheae alliance</taxon>
        <taxon>Tageteae</taxon>
        <taxon>Tagetes</taxon>
    </lineage>
</organism>